<feature type="compositionally biased region" description="Low complexity" evidence="1">
    <location>
        <begin position="260"/>
        <end position="271"/>
    </location>
</feature>
<keyword evidence="2" id="KW-0732">Signal</keyword>
<feature type="signal peptide" evidence="2">
    <location>
        <begin position="1"/>
        <end position="22"/>
    </location>
</feature>
<evidence type="ECO:0000256" key="2">
    <source>
        <dbReference type="SAM" id="SignalP"/>
    </source>
</evidence>
<evidence type="ECO:0000313" key="4">
    <source>
        <dbReference type="Proteomes" id="UP000772434"/>
    </source>
</evidence>
<name>A0A9P5Q1T2_9AGAR</name>
<comment type="caution">
    <text evidence="3">The sequence shown here is derived from an EMBL/GenBank/DDBJ whole genome shotgun (WGS) entry which is preliminary data.</text>
</comment>
<evidence type="ECO:0000313" key="3">
    <source>
        <dbReference type="EMBL" id="KAF9072025.1"/>
    </source>
</evidence>
<keyword evidence="4" id="KW-1185">Reference proteome</keyword>
<gene>
    <name evidence="3" type="ORF">BDP27DRAFT_1418381</name>
</gene>
<organism evidence="3 4">
    <name type="scientific">Rhodocollybia butyracea</name>
    <dbReference type="NCBI Taxonomy" id="206335"/>
    <lineage>
        <taxon>Eukaryota</taxon>
        <taxon>Fungi</taxon>
        <taxon>Dikarya</taxon>
        <taxon>Basidiomycota</taxon>
        <taxon>Agaricomycotina</taxon>
        <taxon>Agaricomycetes</taxon>
        <taxon>Agaricomycetidae</taxon>
        <taxon>Agaricales</taxon>
        <taxon>Marasmiineae</taxon>
        <taxon>Omphalotaceae</taxon>
        <taxon>Rhodocollybia</taxon>
    </lineage>
</organism>
<dbReference type="AlphaFoldDB" id="A0A9P5Q1T2"/>
<accession>A0A9P5Q1T2</accession>
<protein>
    <submittedName>
        <fullName evidence="3">Uncharacterized protein</fullName>
    </submittedName>
</protein>
<proteinExistence type="predicted"/>
<dbReference type="Proteomes" id="UP000772434">
    <property type="component" value="Unassembled WGS sequence"/>
</dbReference>
<feature type="chain" id="PRO_5040466701" evidence="2">
    <location>
        <begin position="23"/>
        <end position="314"/>
    </location>
</feature>
<feature type="region of interest" description="Disordered" evidence="1">
    <location>
        <begin position="234"/>
        <end position="292"/>
    </location>
</feature>
<dbReference type="EMBL" id="JADNRY010000027">
    <property type="protein sequence ID" value="KAF9072025.1"/>
    <property type="molecule type" value="Genomic_DNA"/>
</dbReference>
<evidence type="ECO:0000256" key="1">
    <source>
        <dbReference type="SAM" id="MobiDB-lite"/>
    </source>
</evidence>
<reference evidence="3" key="1">
    <citation type="submission" date="2020-11" db="EMBL/GenBank/DDBJ databases">
        <authorList>
            <consortium name="DOE Joint Genome Institute"/>
            <person name="Ahrendt S."/>
            <person name="Riley R."/>
            <person name="Andreopoulos W."/>
            <person name="Labutti K."/>
            <person name="Pangilinan J."/>
            <person name="Ruiz-Duenas F.J."/>
            <person name="Barrasa J.M."/>
            <person name="Sanchez-Garcia M."/>
            <person name="Camarero S."/>
            <person name="Miyauchi S."/>
            <person name="Serrano A."/>
            <person name="Linde D."/>
            <person name="Babiker R."/>
            <person name="Drula E."/>
            <person name="Ayuso-Fernandez I."/>
            <person name="Pacheco R."/>
            <person name="Padilla G."/>
            <person name="Ferreira P."/>
            <person name="Barriuso J."/>
            <person name="Kellner H."/>
            <person name="Castanera R."/>
            <person name="Alfaro M."/>
            <person name="Ramirez L."/>
            <person name="Pisabarro A.G."/>
            <person name="Kuo A."/>
            <person name="Tritt A."/>
            <person name="Lipzen A."/>
            <person name="He G."/>
            <person name="Yan M."/>
            <person name="Ng V."/>
            <person name="Cullen D."/>
            <person name="Martin F."/>
            <person name="Rosso M.-N."/>
            <person name="Henrissat B."/>
            <person name="Hibbett D."/>
            <person name="Martinez A.T."/>
            <person name="Grigoriev I.V."/>
        </authorList>
    </citation>
    <scope>NUCLEOTIDE SEQUENCE</scope>
    <source>
        <strain evidence="3">AH 40177</strain>
    </source>
</reference>
<sequence length="314" mass="34361">MFLAHRWLGFVLLAVLISPVCGAPTPAPPVMKTVVDEKDGETNEYFYKVTVVTENGAKKEMVPFTNPSVRNRIAHLIFNLGVELKDGKGPGGKPIKWDFIVDRAHRGKTTDRVIFELQGGKSCPKISETADPADPLDPRKCSGYVVSINAVGRGSTSRHTRVGAVIIQNQDSLTVLDHMTENQISEYAKGQHWLEFHKFLKDFQPIARAMDASAIVMMSNQLGEPRDAKALLLGKTPKRGRRPGRNQQGPAQARAKARLPHPSLAAPSPSSNDAEPARPPSSNAAVPPSPHLPAGSYTGLPFLYSDEFFPPFQW</sequence>